<dbReference type="PROSITE" id="PS51257">
    <property type="entry name" value="PROKAR_LIPOPROTEIN"/>
    <property type="match status" value="1"/>
</dbReference>
<keyword evidence="2" id="KW-1185">Reference proteome</keyword>
<evidence type="ECO:0000313" key="1">
    <source>
        <dbReference type="EMBL" id="PJJ41405.1"/>
    </source>
</evidence>
<comment type="caution">
    <text evidence="1">The sequence shown here is derived from an EMBL/GenBank/DDBJ whole genome shotgun (WGS) entry which is preliminary data.</text>
</comment>
<organism evidence="1 2">
    <name type="scientific">Hallerella succinigenes</name>
    <dbReference type="NCBI Taxonomy" id="1896222"/>
    <lineage>
        <taxon>Bacteria</taxon>
        <taxon>Pseudomonadati</taxon>
        <taxon>Fibrobacterota</taxon>
        <taxon>Fibrobacteria</taxon>
        <taxon>Fibrobacterales</taxon>
        <taxon>Fibrobacteraceae</taxon>
        <taxon>Hallerella</taxon>
    </lineage>
</organism>
<name>A0A2M9A6R2_9BACT</name>
<reference evidence="1 2" key="1">
    <citation type="submission" date="2017-11" db="EMBL/GenBank/DDBJ databases">
        <title>Animal gut microbial communities from fecal samples from Wisconsin, USA.</title>
        <authorList>
            <person name="Neumann A."/>
        </authorList>
    </citation>
    <scope>NUCLEOTIDE SEQUENCE [LARGE SCALE GENOMIC DNA]</scope>
    <source>
        <strain evidence="1 2">UWS3</strain>
    </source>
</reference>
<dbReference type="EMBL" id="PGEX01000001">
    <property type="protein sequence ID" value="PJJ41405.1"/>
    <property type="molecule type" value="Genomic_DNA"/>
</dbReference>
<dbReference type="Proteomes" id="UP000231134">
    <property type="component" value="Unassembled WGS sequence"/>
</dbReference>
<dbReference type="AlphaFoldDB" id="A0A2M9A6R2"/>
<gene>
    <name evidence="1" type="ORF">BGX16_1371</name>
</gene>
<accession>A0A2M9A6R2</accession>
<sequence>MPKYFPFKIAGYYLYFTMACIVECIHAHASDSKLTETGSAKLVIKSDGDTIVQKRGTLSDKELAIIQKYIKNNYLTMFEMWSQYSEHGFFGENK</sequence>
<protein>
    <submittedName>
        <fullName evidence="1">Uncharacterized protein DUF4160</fullName>
    </submittedName>
</protein>
<dbReference type="RefSeq" id="WP_100425373.1">
    <property type="nucleotide sequence ID" value="NZ_PGEX01000001.1"/>
</dbReference>
<evidence type="ECO:0000313" key="2">
    <source>
        <dbReference type="Proteomes" id="UP000231134"/>
    </source>
</evidence>
<proteinExistence type="predicted"/>
<dbReference type="OrthoDB" id="9802280at2"/>